<proteinExistence type="predicted"/>
<dbReference type="AlphaFoldDB" id="A0A4S4N062"/>
<feature type="compositionally biased region" description="Low complexity" evidence="1">
    <location>
        <begin position="483"/>
        <end position="496"/>
    </location>
</feature>
<gene>
    <name evidence="2" type="ORF">EUX98_g1929</name>
</gene>
<feature type="region of interest" description="Disordered" evidence="1">
    <location>
        <begin position="1"/>
        <end position="20"/>
    </location>
</feature>
<keyword evidence="3" id="KW-1185">Reference proteome</keyword>
<feature type="region of interest" description="Disordered" evidence="1">
    <location>
        <begin position="251"/>
        <end position="287"/>
    </location>
</feature>
<feature type="region of interest" description="Disordered" evidence="1">
    <location>
        <begin position="616"/>
        <end position="644"/>
    </location>
</feature>
<feature type="compositionally biased region" description="Low complexity" evidence="1">
    <location>
        <begin position="251"/>
        <end position="284"/>
    </location>
</feature>
<protein>
    <recommendedName>
        <fullName evidence="4">PX domain-containing protein</fullName>
    </recommendedName>
</protein>
<feature type="region of interest" description="Disordered" evidence="1">
    <location>
        <begin position="534"/>
        <end position="564"/>
    </location>
</feature>
<feature type="region of interest" description="Disordered" evidence="1">
    <location>
        <begin position="721"/>
        <end position="740"/>
    </location>
</feature>
<feature type="region of interest" description="Disordered" evidence="1">
    <location>
        <begin position="304"/>
        <end position="336"/>
    </location>
</feature>
<name>A0A4S4N062_9APHY</name>
<comment type="caution">
    <text evidence="2">The sequence shown here is derived from an EMBL/GenBank/DDBJ whole genome shotgun (WGS) entry which is preliminary data.</text>
</comment>
<evidence type="ECO:0000256" key="1">
    <source>
        <dbReference type="SAM" id="MobiDB-lite"/>
    </source>
</evidence>
<feature type="compositionally biased region" description="Polar residues" evidence="1">
    <location>
        <begin position="1"/>
        <end position="15"/>
    </location>
</feature>
<dbReference type="EMBL" id="SGPM01000026">
    <property type="protein sequence ID" value="THH32226.1"/>
    <property type="molecule type" value="Genomic_DNA"/>
</dbReference>
<feature type="compositionally biased region" description="Polar residues" evidence="1">
    <location>
        <begin position="321"/>
        <end position="336"/>
    </location>
</feature>
<evidence type="ECO:0000313" key="2">
    <source>
        <dbReference type="EMBL" id="THH32226.1"/>
    </source>
</evidence>
<feature type="region of interest" description="Disordered" evidence="1">
    <location>
        <begin position="364"/>
        <end position="395"/>
    </location>
</feature>
<sequence>MTFRNDTLPDSNPGTGTTGGISTEFIMRAVVQPAPRIFSATVIPPTKIGGHFCFGVHVCAIDGRLSTYSGSSKEYDLWRRWEDCLWFQELLEYEYSLMARSKRDRLAAGKGIKKNGIYIHSDLASSFDSLPPGPEASSVAMDVHAYIPKMNKKGTIFRASLATIEQRGREFKALVEGLLDEDVPTLVKELREIRVVRDFFGIWRRDTEIVRKEAEALKRASVVRGKSRGSIGSRASITSSAFSLYFSSPSSTSISGVQSDSEASPSRSRSGSEVSASSPSSLRSMRTPATAPMAFIVSEAGLLKSPSPSSSSHGSLRRTPTARTRQSVAASSIAPSTLSSNSGVPIMFVSGDERIQARMTIDKHPGLQSLPEDEELPETASASSPGVHHHSSPMRRLRGWSATECAAPRIGPDVPDVVLRGSSSTLDTEFSFNNHPQQYYNAPMMEIQKTSGPGSSSSKRSSVELSSFSDRSSRRLSNESVTSFASNPSSAPNDSSSDFDKDCSPTPGRPSYLRDSFATVDSFIASSVMESMLPRRADSPTTPGCRSFSVGDRTSRVPSDGAPWDERDDIMAAYFYDPALRAEAEAAVHEDVPEQHRVESMISTVSISDSYPKVYQHRPPGQPHLPWNPQNESIPEDSVSYATGPASPISPIESPIFPTTFTIKAVKEDAIILLRADATMMWKDIRAKISEKFEAQEGSPLTKSFLIGYVPSTPANVAIQQPNSRADRGRPRASSTSSVGLLQARGGMRTINSDEEWQKVIAGSNGKLALRILDRF</sequence>
<reference evidence="2 3" key="1">
    <citation type="submission" date="2019-02" db="EMBL/GenBank/DDBJ databases">
        <title>Genome sequencing of the rare red list fungi Antrodiella citrinella (Flaviporus citrinellus).</title>
        <authorList>
            <person name="Buettner E."/>
            <person name="Kellner H."/>
        </authorList>
    </citation>
    <scope>NUCLEOTIDE SEQUENCE [LARGE SCALE GENOMIC DNA]</scope>
    <source>
        <strain evidence="2 3">DSM 108506</strain>
    </source>
</reference>
<feature type="region of interest" description="Disordered" evidence="1">
    <location>
        <begin position="447"/>
        <end position="512"/>
    </location>
</feature>
<evidence type="ECO:0000313" key="3">
    <source>
        <dbReference type="Proteomes" id="UP000308730"/>
    </source>
</evidence>
<feature type="compositionally biased region" description="Low complexity" evidence="1">
    <location>
        <begin position="451"/>
        <end position="470"/>
    </location>
</feature>
<dbReference type="Proteomes" id="UP000308730">
    <property type="component" value="Unassembled WGS sequence"/>
</dbReference>
<organism evidence="2 3">
    <name type="scientific">Antrodiella citrinella</name>
    <dbReference type="NCBI Taxonomy" id="2447956"/>
    <lineage>
        <taxon>Eukaryota</taxon>
        <taxon>Fungi</taxon>
        <taxon>Dikarya</taxon>
        <taxon>Basidiomycota</taxon>
        <taxon>Agaricomycotina</taxon>
        <taxon>Agaricomycetes</taxon>
        <taxon>Polyporales</taxon>
        <taxon>Steccherinaceae</taxon>
        <taxon>Antrodiella</taxon>
    </lineage>
</organism>
<evidence type="ECO:0008006" key="4">
    <source>
        <dbReference type="Google" id="ProtNLM"/>
    </source>
</evidence>
<dbReference type="OrthoDB" id="3244370at2759"/>
<accession>A0A4S4N062</accession>